<dbReference type="InterPro" id="IPR046344">
    <property type="entry name" value="TAF6_C_sf"/>
</dbReference>
<dbReference type="InterPro" id="IPR004823">
    <property type="entry name" value="TAF_TATA-bd_Histone-like_dom"/>
</dbReference>
<dbReference type="GO" id="GO:0005669">
    <property type="term" value="C:transcription factor TFIID complex"/>
    <property type="evidence" value="ECO:0007669"/>
    <property type="project" value="InterPro"/>
</dbReference>
<accession>A0AAD9JUJ3</accession>
<evidence type="ECO:0000256" key="2">
    <source>
        <dbReference type="ARBA" id="ARBA00007688"/>
    </source>
</evidence>
<feature type="compositionally biased region" description="Low complexity" evidence="8">
    <location>
        <begin position="389"/>
        <end position="398"/>
    </location>
</feature>
<reference evidence="10" key="1">
    <citation type="journal article" date="2023" name="Mol. Biol. Evol.">
        <title>Third-Generation Sequencing Reveals the Adaptive Role of the Epigenome in Three Deep-Sea Polychaetes.</title>
        <authorList>
            <person name="Perez M."/>
            <person name="Aroh O."/>
            <person name="Sun Y."/>
            <person name="Lan Y."/>
            <person name="Juniper S.K."/>
            <person name="Young C.R."/>
            <person name="Angers B."/>
            <person name="Qian P.Y."/>
        </authorList>
    </citation>
    <scope>NUCLEOTIDE SEQUENCE</scope>
    <source>
        <strain evidence="10">P08H-3</strain>
    </source>
</reference>
<evidence type="ECO:0000313" key="11">
    <source>
        <dbReference type="Proteomes" id="UP001208570"/>
    </source>
</evidence>
<dbReference type="PANTHER" id="PTHR10221:SF22">
    <property type="entry name" value="TAF6-LIKE RNA POLYMERASE II P300_CBP-ASSOCIATED FACTOR-ASSOCIATED FACTOR 65 KDA SUBUNIT 6L"/>
    <property type="match status" value="1"/>
</dbReference>
<keyword evidence="7" id="KW-0539">Nucleus</keyword>
<feature type="region of interest" description="Disordered" evidence="8">
    <location>
        <begin position="544"/>
        <end position="587"/>
    </location>
</feature>
<dbReference type="GO" id="GO:0046982">
    <property type="term" value="F:protein heterodimerization activity"/>
    <property type="evidence" value="ECO:0007669"/>
    <property type="project" value="InterPro"/>
</dbReference>
<evidence type="ECO:0000256" key="5">
    <source>
        <dbReference type="ARBA" id="ARBA00023015"/>
    </source>
</evidence>
<dbReference type="SUPFAM" id="SSF47113">
    <property type="entry name" value="Histone-fold"/>
    <property type="match status" value="1"/>
</dbReference>
<feature type="region of interest" description="Disordered" evidence="8">
    <location>
        <begin position="389"/>
        <end position="417"/>
    </location>
</feature>
<dbReference type="AlphaFoldDB" id="A0AAD9JUJ3"/>
<evidence type="ECO:0000256" key="1">
    <source>
        <dbReference type="ARBA" id="ARBA00004123"/>
    </source>
</evidence>
<comment type="subcellular location">
    <subcellularLocation>
        <location evidence="1">Nucleus</location>
    </subcellularLocation>
</comment>
<sequence length="756" mass="85047">MEDRRYAVLSSQTVKMFGECVGIADMSEDVAQLLSEDVTYRLRELVQHSCQFLRHCRRKKLTADDVNKALRNSDTPVIHGYGTQEVLPFRQTKEGDMYFVEDLDINLTNVACSNQVFPQVAPINLNAQWLAVEGVQKSGTLSQGLQAKLNTKSFSGISEDLLLYYDNVTKAILGNDEELMKLAFVDLRTNSKIAPLMPYFTNFFANGVKTVSYDVTQLTKLLHTVRALISNQSLSLQPIPYLDLVVQGVLYCVIEPLAASINPLNDHWRLRDYASRLLAQVTRQWGTSLNNLRNQNITALRDVLHDLTRPFCSHYGAVMGLLAFGTQTTEDVVLPRLSHLCSHIDDCMVDNSYANIPVKADAQKVLGALLLAAEYVLKARVKEVLSSSSSSSSSLSSSDVNTDQLMPPTSSLQQPSHSSSIFTLCPSLKAAATECKVEPAATVSESTVQVTDTPELQGPVLTLPESRNPYKNLTDMYRNLDDCFGDALSMRNPVRHLEGVYVVRSKEVKVSLADPDEDVHKSGEELLKQFTVGVEDMLQNNEMPDLEEVEPQSNQSPEDVDYDMEEKSERSERSSRSSRSHSDENLSFLGEDSDLTVKNVSDPSQGIKLTIMKLPKVKISLEENNGCEGYRETRDQCVDEDDEDDEPMPELEAKPKPLTMMETCYRVSKLRDIHEVFDIVPMIQNDIFFVFRFLGFHKVYRSKRNSKRMEESDPIVPGEGKHLSKYLPTHRKQATVTLRKKNRKLYFNSGNINIIL</sequence>
<feature type="compositionally biased region" description="Basic and acidic residues" evidence="8">
    <location>
        <begin position="565"/>
        <end position="584"/>
    </location>
</feature>
<keyword evidence="11" id="KW-1185">Reference proteome</keyword>
<proteinExistence type="inferred from homology"/>
<evidence type="ECO:0000259" key="9">
    <source>
        <dbReference type="SMART" id="SM00803"/>
    </source>
</evidence>
<dbReference type="InterPro" id="IPR011442">
    <property type="entry name" value="TAF6_C"/>
</dbReference>
<feature type="domain" description="TATA box binding protein associated factor (TAF) histone-like fold" evidence="9">
    <location>
        <begin position="7"/>
        <end position="71"/>
    </location>
</feature>
<dbReference type="CDD" id="cd22932">
    <property type="entry name" value="HFD_TAF6L"/>
    <property type="match status" value="1"/>
</dbReference>
<dbReference type="Proteomes" id="UP001208570">
    <property type="component" value="Unassembled WGS sequence"/>
</dbReference>
<keyword evidence="5" id="KW-0805">Transcription regulation</keyword>
<evidence type="ECO:0000256" key="3">
    <source>
        <dbReference type="ARBA" id="ARBA00011538"/>
    </source>
</evidence>
<comment type="caution">
    <text evidence="10">The sequence shown here is derived from an EMBL/GenBank/DDBJ whole genome shotgun (WGS) entry which is preliminary data.</text>
</comment>
<evidence type="ECO:0000256" key="7">
    <source>
        <dbReference type="ARBA" id="ARBA00023242"/>
    </source>
</evidence>
<name>A0AAD9JUJ3_9ANNE</name>
<evidence type="ECO:0000256" key="8">
    <source>
        <dbReference type="SAM" id="MobiDB-lite"/>
    </source>
</evidence>
<dbReference type="InterPro" id="IPR009072">
    <property type="entry name" value="Histone-fold"/>
</dbReference>
<dbReference type="Gene3D" id="1.10.20.10">
    <property type="entry name" value="Histone, subunit A"/>
    <property type="match status" value="1"/>
</dbReference>
<dbReference type="EMBL" id="JAODUP010000154">
    <property type="protein sequence ID" value="KAK2159377.1"/>
    <property type="molecule type" value="Genomic_DNA"/>
</dbReference>
<dbReference type="SMART" id="SM00803">
    <property type="entry name" value="TAF"/>
    <property type="match status" value="1"/>
</dbReference>
<evidence type="ECO:0000256" key="4">
    <source>
        <dbReference type="ARBA" id="ARBA00020836"/>
    </source>
</evidence>
<comment type="subunit">
    <text evidence="3">The nucleosome is a histone octamer containing two molecules each of H2A, H2B, H3 and H4 assembled in one H3-H4 heterotetramer and two H2A-H2B heterodimers. The octamer wraps approximately 147 bp of DNA.</text>
</comment>
<keyword evidence="6" id="KW-0804">Transcription</keyword>
<dbReference type="GO" id="GO:0046695">
    <property type="term" value="C:SLIK (SAGA-like) complex"/>
    <property type="evidence" value="ECO:0007669"/>
    <property type="project" value="InterPro"/>
</dbReference>
<dbReference type="InterPro" id="IPR037796">
    <property type="entry name" value="TAF6"/>
</dbReference>
<comment type="similarity">
    <text evidence="2">Belongs to the TAF6 family.</text>
</comment>
<evidence type="ECO:0000313" key="10">
    <source>
        <dbReference type="EMBL" id="KAK2159377.1"/>
    </source>
</evidence>
<dbReference type="CDD" id="cd08050">
    <property type="entry name" value="TAF6C"/>
    <property type="match status" value="1"/>
</dbReference>
<dbReference type="Gene3D" id="1.25.40.770">
    <property type="entry name" value="TAF6, C-terminal HEAT repeat domain"/>
    <property type="match status" value="1"/>
</dbReference>
<feature type="compositionally biased region" description="Low complexity" evidence="8">
    <location>
        <begin position="407"/>
        <end position="417"/>
    </location>
</feature>
<protein>
    <recommendedName>
        <fullName evidence="4">Histone H4</fullName>
    </recommendedName>
</protein>
<dbReference type="GO" id="GO:0051123">
    <property type="term" value="P:RNA polymerase II preinitiation complex assembly"/>
    <property type="evidence" value="ECO:0007669"/>
    <property type="project" value="TreeGrafter"/>
</dbReference>
<dbReference type="GO" id="GO:0003713">
    <property type="term" value="F:transcription coactivator activity"/>
    <property type="evidence" value="ECO:0007669"/>
    <property type="project" value="TreeGrafter"/>
</dbReference>
<dbReference type="Pfam" id="PF02969">
    <property type="entry name" value="TAF"/>
    <property type="match status" value="1"/>
</dbReference>
<gene>
    <name evidence="10" type="ORF">LSH36_154g08018</name>
</gene>
<dbReference type="PANTHER" id="PTHR10221">
    <property type="entry name" value="TRANSCRIPTION INITIATION FACTOR TFIID SUBUNIT 6"/>
    <property type="match status" value="1"/>
</dbReference>
<dbReference type="GO" id="GO:0016251">
    <property type="term" value="F:RNA polymerase II general transcription initiation factor activity"/>
    <property type="evidence" value="ECO:0007669"/>
    <property type="project" value="InterPro"/>
</dbReference>
<dbReference type="Pfam" id="PF07571">
    <property type="entry name" value="TAF6_C"/>
    <property type="match status" value="1"/>
</dbReference>
<evidence type="ECO:0000256" key="6">
    <source>
        <dbReference type="ARBA" id="ARBA00023163"/>
    </source>
</evidence>
<dbReference type="GO" id="GO:0000124">
    <property type="term" value="C:SAGA complex"/>
    <property type="evidence" value="ECO:0007669"/>
    <property type="project" value="InterPro"/>
</dbReference>
<organism evidence="10 11">
    <name type="scientific">Paralvinella palmiformis</name>
    <dbReference type="NCBI Taxonomy" id="53620"/>
    <lineage>
        <taxon>Eukaryota</taxon>
        <taxon>Metazoa</taxon>
        <taxon>Spiralia</taxon>
        <taxon>Lophotrochozoa</taxon>
        <taxon>Annelida</taxon>
        <taxon>Polychaeta</taxon>
        <taxon>Sedentaria</taxon>
        <taxon>Canalipalpata</taxon>
        <taxon>Terebellida</taxon>
        <taxon>Terebelliformia</taxon>
        <taxon>Alvinellidae</taxon>
        <taxon>Paralvinella</taxon>
    </lineage>
</organism>